<feature type="domain" description="SfsA N-terminal OB" evidence="3">
    <location>
        <begin position="18"/>
        <end position="81"/>
    </location>
</feature>
<evidence type="ECO:0000256" key="1">
    <source>
        <dbReference type="HAMAP-Rule" id="MF_00095"/>
    </source>
</evidence>
<evidence type="ECO:0000313" key="4">
    <source>
        <dbReference type="EMBL" id="EEP61202.1"/>
    </source>
</evidence>
<proteinExistence type="inferred from homology"/>
<dbReference type="EMBL" id="ABZS01000017">
    <property type="protein sequence ID" value="EEP61202.1"/>
    <property type="molecule type" value="Genomic_DNA"/>
</dbReference>
<dbReference type="CDD" id="cd22357">
    <property type="entry name" value="SfsA-like"/>
    <property type="match status" value="1"/>
</dbReference>
<dbReference type="PANTHER" id="PTHR30545">
    <property type="entry name" value="SUGAR FERMENTATION STIMULATION PROTEIN A"/>
    <property type="match status" value="1"/>
</dbReference>
<comment type="caution">
    <text evidence="4">The sequence shown here is derived from an EMBL/GenBank/DDBJ whole genome shotgun (WGS) entry which is preliminary data.</text>
</comment>
<evidence type="ECO:0000313" key="5">
    <source>
        <dbReference type="Proteomes" id="UP000005540"/>
    </source>
</evidence>
<dbReference type="Pfam" id="PF03749">
    <property type="entry name" value="SfsA"/>
    <property type="match status" value="1"/>
</dbReference>
<reference evidence="4 5" key="1">
    <citation type="submission" date="2009-04" db="EMBL/GenBank/DDBJ databases">
        <authorList>
            <person name="Reysenbach A.-L."/>
            <person name="Heidelberg J.F."/>
            <person name="Nelson W.C."/>
        </authorList>
    </citation>
    <scope>NUCLEOTIDE SEQUENCE [LARGE SCALE GENOMIC DNA]</scope>
    <source>
        <strain evidence="4 5">SS-5</strain>
    </source>
</reference>
<protein>
    <recommendedName>
        <fullName evidence="1">Sugar fermentation stimulation protein homolog</fullName>
    </recommendedName>
</protein>
<dbReference type="AlphaFoldDB" id="C4FIA8"/>
<comment type="similarity">
    <text evidence="1">Belongs to the SfsA family.</text>
</comment>
<organism evidence="4 5">
    <name type="scientific">Sulfurihydrogenibium yellowstonense SS-5</name>
    <dbReference type="NCBI Taxonomy" id="432331"/>
    <lineage>
        <taxon>Bacteria</taxon>
        <taxon>Pseudomonadati</taxon>
        <taxon>Aquificota</taxon>
        <taxon>Aquificia</taxon>
        <taxon>Aquificales</taxon>
        <taxon>Hydrogenothermaceae</taxon>
        <taxon>Sulfurihydrogenibium</taxon>
    </lineage>
</organism>
<evidence type="ECO:0000259" key="3">
    <source>
        <dbReference type="Pfam" id="PF17746"/>
    </source>
</evidence>
<dbReference type="InterPro" id="IPR040452">
    <property type="entry name" value="SfsA_C"/>
</dbReference>
<dbReference type="Proteomes" id="UP000005540">
    <property type="component" value="Unassembled WGS sequence"/>
</dbReference>
<dbReference type="OrthoDB" id="9802365at2"/>
<feature type="domain" description="Sugar fermentation stimulation protein C-terminal" evidence="2">
    <location>
        <begin position="86"/>
        <end position="215"/>
    </location>
</feature>
<dbReference type="Pfam" id="PF17746">
    <property type="entry name" value="SfsA_N"/>
    <property type="match status" value="1"/>
</dbReference>
<dbReference type="PANTHER" id="PTHR30545:SF2">
    <property type="entry name" value="SUGAR FERMENTATION STIMULATION PROTEIN A"/>
    <property type="match status" value="1"/>
</dbReference>
<sequence>MKILDKSEFPSLRKAKFIERLNRFVGLIEIDGNITKCHIADTGRLKEILTKGREILVIKNKAENKTNYKLISAKMEEGYILLNTSFHSKIAEKIIEKGYLGFKPQKIKKEVLYQDSRIDFLIDDNFYIEVKGCNLKKGKLCLFPDAPTLRGAKHIKHLIDLKNKGYEAGIMIIAFRDCEEFLPNYETDIEFSKYFLKALEVGVKFLGYKVRFDEEFNIVLNGSLNLSEEIWSLQKKFSS</sequence>
<gene>
    <name evidence="1 4" type="primary">sfsA</name>
    <name evidence="4" type="ORF">SULYE_0292</name>
</gene>
<dbReference type="Gene3D" id="2.40.50.580">
    <property type="match status" value="1"/>
</dbReference>
<dbReference type="HAMAP" id="MF_00095">
    <property type="entry name" value="SfsA"/>
    <property type="match status" value="1"/>
</dbReference>
<dbReference type="InterPro" id="IPR041465">
    <property type="entry name" value="SfsA_N"/>
</dbReference>
<dbReference type="NCBIfam" id="TIGR00230">
    <property type="entry name" value="sfsA"/>
    <property type="match status" value="1"/>
</dbReference>
<keyword evidence="5" id="KW-1185">Reference proteome</keyword>
<evidence type="ECO:0000259" key="2">
    <source>
        <dbReference type="Pfam" id="PF03749"/>
    </source>
</evidence>
<dbReference type="RefSeq" id="WP_007545740.1">
    <property type="nucleotide sequence ID" value="NZ_ABZS01000017.1"/>
</dbReference>
<accession>C4FIA8</accession>
<dbReference type="Gene3D" id="3.40.1350.60">
    <property type="match status" value="1"/>
</dbReference>
<dbReference type="GO" id="GO:0003677">
    <property type="term" value="F:DNA binding"/>
    <property type="evidence" value="ECO:0007669"/>
    <property type="project" value="InterPro"/>
</dbReference>
<name>C4FIA8_9AQUI</name>
<dbReference type="InterPro" id="IPR005224">
    <property type="entry name" value="SfsA"/>
</dbReference>